<dbReference type="CDD" id="cd06257">
    <property type="entry name" value="DnaJ"/>
    <property type="match status" value="1"/>
</dbReference>
<dbReference type="PANTHER" id="PTHR44825">
    <property type="match status" value="1"/>
</dbReference>
<evidence type="ECO:0000256" key="1">
    <source>
        <dbReference type="SAM" id="MobiDB-lite"/>
    </source>
</evidence>
<feature type="transmembrane region" description="Helical" evidence="2">
    <location>
        <begin position="477"/>
        <end position="497"/>
    </location>
</feature>
<evidence type="ECO:0000256" key="2">
    <source>
        <dbReference type="SAM" id="Phobius"/>
    </source>
</evidence>
<keyword evidence="5" id="KW-1185">Reference proteome</keyword>
<keyword evidence="2" id="KW-0472">Membrane</keyword>
<feature type="region of interest" description="Disordered" evidence="1">
    <location>
        <begin position="68"/>
        <end position="123"/>
    </location>
</feature>
<dbReference type="Proteomes" id="UP000095751">
    <property type="component" value="Unassembled WGS sequence"/>
</dbReference>
<feature type="transmembrane region" description="Helical" evidence="2">
    <location>
        <begin position="704"/>
        <end position="723"/>
    </location>
</feature>
<keyword evidence="2" id="KW-1133">Transmembrane helix</keyword>
<reference evidence="4 5" key="1">
    <citation type="submission" date="2016-09" db="EMBL/GenBank/DDBJ databases">
        <title>Extensive genetic diversity and differential bi-allelic expression allows diatom success in the polar Southern Ocean.</title>
        <authorList>
            <consortium name="DOE Joint Genome Institute"/>
            <person name="Mock T."/>
            <person name="Otillar R.P."/>
            <person name="Strauss J."/>
            <person name="Dupont C."/>
            <person name="Frickenhaus S."/>
            <person name="Maumus F."/>
            <person name="Mcmullan M."/>
            <person name="Sanges R."/>
            <person name="Schmutz J."/>
            <person name="Toseland A."/>
            <person name="Valas R."/>
            <person name="Veluchamy A."/>
            <person name="Ward B.J."/>
            <person name="Allen A."/>
            <person name="Barry K."/>
            <person name="Falciatore A."/>
            <person name="Ferrante M."/>
            <person name="Fortunato A.E."/>
            <person name="Gloeckner G."/>
            <person name="Gruber A."/>
            <person name="Hipkin R."/>
            <person name="Janech M."/>
            <person name="Kroth P."/>
            <person name="Leese F."/>
            <person name="Lindquist E."/>
            <person name="Lyon B.R."/>
            <person name="Martin J."/>
            <person name="Mayer C."/>
            <person name="Parker M."/>
            <person name="Quesneville H."/>
            <person name="Raymond J."/>
            <person name="Uhlig C."/>
            <person name="Valentin K.U."/>
            <person name="Worden A.Z."/>
            <person name="Armbrust E.V."/>
            <person name="Bowler C."/>
            <person name="Green B."/>
            <person name="Moulton V."/>
            <person name="Van Oosterhout C."/>
            <person name="Grigoriev I."/>
        </authorList>
    </citation>
    <scope>NUCLEOTIDE SEQUENCE [LARGE SCALE GENOMIC DNA]</scope>
    <source>
        <strain evidence="4 5">CCMP1102</strain>
    </source>
</reference>
<feature type="transmembrane region" description="Helical" evidence="2">
    <location>
        <begin position="634"/>
        <end position="653"/>
    </location>
</feature>
<dbReference type="Pfam" id="PF00226">
    <property type="entry name" value="DnaJ"/>
    <property type="match status" value="1"/>
</dbReference>
<feature type="compositionally biased region" description="Polar residues" evidence="1">
    <location>
        <begin position="75"/>
        <end position="93"/>
    </location>
</feature>
<dbReference type="OrthoDB" id="47070at2759"/>
<feature type="transmembrane region" description="Helical" evidence="2">
    <location>
        <begin position="509"/>
        <end position="530"/>
    </location>
</feature>
<name>A0A1E7EPQ5_9STRA</name>
<feature type="transmembrane region" description="Helical" evidence="2">
    <location>
        <begin position="550"/>
        <end position="572"/>
    </location>
</feature>
<evidence type="ECO:0000259" key="3">
    <source>
        <dbReference type="PROSITE" id="PS50076"/>
    </source>
</evidence>
<dbReference type="EMBL" id="KV784383">
    <property type="protein sequence ID" value="OEU07834.1"/>
    <property type="molecule type" value="Genomic_DNA"/>
</dbReference>
<feature type="compositionally biased region" description="Basic and acidic residues" evidence="1">
    <location>
        <begin position="112"/>
        <end position="123"/>
    </location>
</feature>
<organism evidence="4 5">
    <name type="scientific">Fragilariopsis cylindrus CCMP1102</name>
    <dbReference type="NCBI Taxonomy" id="635003"/>
    <lineage>
        <taxon>Eukaryota</taxon>
        <taxon>Sar</taxon>
        <taxon>Stramenopiles</taxon>
        <taxon>Ochrophyta</taxon>
        <taxon>Bacillariophyta</taxon>
        <taxon>Bacillariophyceae</taxon>
        <taxon>Bacillariophycidae</taxon>
        <taxon>Bacillariales</taxon>
        <taxon>Bacillariaceae</taxon>
        <taxon>Fragilariopsis</taxon>
    </lineage>
</organism>
<feature type="transmembrane region" description="Helical" evidence="2">
    <location>
        <begin position="593"/>
        <end position="614"/>
    </location>
</feature>
<dbReference type="AlphaFoldDB" id="A0A1E7EPQ5"/>
<feature type="transmembrane region" description="Helical" evidence="2">
    <location>
        <begin position="665"/>
        <end position="684"/>
    </location>
</feature>
<sequence length="733" mass="83978">MSLSNLRNQHSDRNNLNKIKKAYRQKAKDLHPDKNLHLDEKIANDNFHRLVNAWELLSNRSNKIRYDNHIKNSKRQQPNQSRTFRAGFGSTNSQQRQHQTQQQKYKQQQEAQRTRKEEMERRAQMIKEAATARQQVLKITTLEQLQETLLDQNMQFKKYFFCVFVADKNIENFVDNELLFPYPFLGGKEGRNSFDWEPILQTVKVRYNQATSLTRAFRAPTVQAAKRHGRPYIVFAKKGDTLDQFQIYKPKVWSLRPYQNLESWITSQLITTVTVVNHHHTDIRIFPIKDDKEGVDSNGRIIRPGQKATIPVSIADRIVALDGNIDNFPGSSPMKNRQHITLTQDKLDRVTMGSVLIKESKQTITFGTGYDTTSQCYDLSFTCEYFVTDHFAKKGQSRLCQAQAEFAHTMCPYSCGVCIDSQWNGLYYSLFHVPLHRVPTSFLHGYVSILRSSSKFADVFLVDLSDLWSMRRTVICISFFLAFLAGIQSIILGRIIVSGSRVKNTSRPFDNLGLILSLTISMAALGVWMSRATTGQVHSALRGFNVDLRFMVRYSMDIIHGLLCLGILSVIVSKKLAQKLHRRQPELRRINQVSFLVFSVLLSTLMVMGTTYYLLNDMSRYTHWKSIWNLRKNVAVSIIILGNMVGASVLGAGQYVNHYSIQSKGYLKVSVINVGIGCCTIGLAIKDRFFLKDLHHVLDMRMSAAIPCAVMGMMCGMTLAYFFSNYQVKMKLD</sequence>
<keyword evidence="2" id="KW-0812">Transmembrane</keyword>
<dbReference type="SUPFAM" id="SSF46565">
    <property type="entry name" value="Chaperone J-domain"/>
    <property type="match status" value="1"/>
</dbReference>
<proteinExistence type="predicted"/>
<dbReference type="PROSITE" id="PS00636">
    <property type="entry name" value="DNAJ_1"/>
    <property type="match status" value="1"/>
</dbReference>
<evidence type="ECO:0000313" key="4">
    <source>
        <dbReference type="EMBL" id="OEU07834.1"/>
    </source>
</evidence>
<protein>
    <recommendedName>
        <fullName evidence="3">J domain-containing protein</fullName>
    </recommendedName>
</protein>
<feature type="compositionally biased region" description="Low complexity" evidence="1">
    <location>
        <begin position="94"/>
        <end position="111"/>
    </location>
</feature>
<dbReference type="Gene3D" id="1.10.287.110">
    <property type="entry name" value="DnaJ domain"/>
    <property type="match status" value="1"/>
</dbReference>
<dbReference type="InterPro" id="IPR001623">
    <property type="entry name" value="DnaJ_domain"/>
</dbReference>
<dbReference type="InterPro" id="IPR036869">
    <property type="entry name" value="J_dom_sf"/>
</dbReference>
<evidence type="ECO:0000313" key="5">
    <source>
        <dbReference type="Proteomes" id="UP000095751"/>
    </source>
</evidence>
<dbReference type="InterPro" id="IPR018253">
    <property type="entry name" value="DnaJ_domain_CS"/>
</dbReference>
<dbReference type="KEGG" id="fcy:FRACYDRAFT_250456"/>
<dbReference type="InParanoid" id="A0A1E7EPQ5"/>
<dbReference type="InterPro" id="IPR052763">
    <property type="entry name" value="DnaJ_C4"/>
</dbReference>
<dbReference type="PROSITE" id="PS50076">
    <property type="entry name" value="DNAJ_2"/>
    <property type="match status" value="1"/>
</dbReference>
<dbReference type="PANTHER" id="PTHR44825:SF1">
    <property type="entry name" value="DNAJ HOMOLOG SUBFAMILY C MEMBER 4"/>
    <property type="match status" value="1"/>
</dbReference>
<feature type="domain" description="J" evidence="3">
    <location>
        <begin position="1"/>
        <end position="70"/>
    </location>
</feature>
<accession>A0A1E7EPQ5</accession>
<gene>
    <name evidence="4" type="ORF">FRACYDRAFT_250456</name>
</gene>